<keyword evidence="7" id="KW-1185">Reference proteome</keyword>
<evidence type="ECO:0000256" key="4">
    <source>
        <dbReference type="PROSITE-ProRule" id="PRU00169"/>
    </source>
</evidence>
<comment type="caution">
    <text evidence="6">The sequence shown here is derived from an EMBL/GenBank/DDBJ whole genome shotgun (WGS) entry which is preliminary data.</text>
</comment>
<dbReference type="EMBL" id="QMBQ01000010">
    <property type="protein sequence ID" value="RAZ72614.1"/>
    <property type="molecule type" value="Genomic_DNA"/>
</dbReference>
<name>A0A330GJ41_9HYPH</name>
<evidence type="ECO:0000259" key="5">
    <source>
        <dbReference type="PROSITE" id="PS50110"/>
    </source>
</evidence>
<dbReference type="PANTHER" id="PTHR44591">
    <property type="entry name" value="STRESS RESPONSE REGULATOR PROTEIN 1"/>
    <property type="match status" value="1"/>
</dbReference>
<keyword evidence="3" id="KW-0804">Transcription</keyword>
<keyword evidence="1 4" id="KW-0597">Phosphoprotein</keyword>
<dbReference type="Proteomes" id="UP000251956">
    <property type="component" value="Unassembled WGS sequence"/>
</dbReference>
<dbReference type="SMART" id="SM00448">
    <property type="entry name" value="REC"/>
    <property type="match status" value="1"/>
</dbReference>
<gene>
    <name evidence="6" type="ORF">DPM35_27915</name>
</gene>
<dbReference type="PROSITE" id="PS50110">
    <property type="entry name" value="RESPONSE_REGULATORY"/>
    <property type="match status" value="1"/>
</dbReference>
<organism evidence="6 7">
    <name type="scientific">Mesorhizobium atlanticum</name>
    <dbReference type="NCBI Taxonomy" id="2233532"/>
    <lineage>
        <taxon>Bacteria</taxon>
        <taxon>Pseudomonadati</taxon>
        <taxon>Pseudomonadota</taxon>
        <taxon>Alphaproteobacteria</taxon>
        <taxon>Hyphomicrobiales</taxon>
        <taxon>Phyllobacteriaceae</taxon>
        <taxon>Mesorhizobium</taxon>
    </lineage>
</organism>
<protein>
    <submittedName>
        <fullName evidence="6">Response regulator</fullName>
    </submittedName>
</protein>
<evidence type="ECO:0000256" key="1">
    <source>
        <dbReference type="ARBA" id="ARBA00022553"/>
    </source>
</evidence>
<reference evidence="7" key="1">
    <citation type="submission" date="2018-06" db="EMBL/GenBank/DDBJ databases">
        <authorList>
            <person name="Helene L.C."/>
            <person name="Dall'Agnol R."/>
            <person name="Delamuta J.R."/>
            <person name="Hungria M."/>
        </authorList>
    </citation>
    <scope>NUCLEOTIDE SEQUENCE [LARGE SCALE GENOMIC DNA]</scope>
    <source>
        <strain evidence="7">CNPSo 3140</strain>
    </source>
</reference>
<dbReference type="SUPFAM" id="SSF52172">
    <property type="entry name" value="CheY-like"/>
    <property type="match status" value="1"/>
</dbReference>
<evidence type="ECO:0000313" key="6">
    <source>
        <dbReference type="EMBL" id="RAZ72614.1"/>
    </source>
</evidence>
<evidence type="ECO:0000256" key="2">
    <source>
        <dbReference type="ARBA" id="ARBA00023015"/>
    </source>
</evidence>
<dbReference type="RefSeq" id="WP_112130386.1">
    <property type="nucleotide sequence ID" value="NZ_QMBQ01000010.1"/>
</dbReference>
<sequence length="118" mass="12619">MQKTILIVEDEFVIAMDLKVMLERQGWRVLGPVAGVANALRLLEDERPTVALLDVNLGDQLVTLVAEALRSRGVPFAVASAYDKPELVGGAVLAGVPNVGKPTSERNLLEVLAKLSTS</sequence>
<accession>A0A330GJ41</accession>
<proteinExistence type="predicted"/>
<dbReference type="InterPro" id="IPR011006">
    <property type="entry name" value="CheY-like_superfamily"/>
</dbReference>
<dbReference type="AlphaFoldDB" id="A0A330GJ41"/>
<keyword evidence="2" id="KW-0805">Transcription regulation</keyword>
<dbReference type="InterPro" id="IPR001789">
    <property type="entry name" value="Sig_transdc_resp-reg_receiver"/>
</dbReference>
<dbReference type="PANTHER" id="PTHR44591:SF3">
    <property type="entry name" value="RESPONSE REGULATORY DOMAIN-CONTAINING PROTEIN"/>
    <property type="match status" value="1"/>
</dbReference>
<feature type="domain" description="Response regulatory" evidence="5">
    <location>
        <begin position="4"/>
        <end position="116"/>
    </location>
</feature>
<dbReference type="Gene3D" id="3.40.50.2300">
    <property type="match status" value="1"/>
</dbReference>
<dbReference type="OrthoDB" id="582170at2"/>
<dbReference type="InterPro" id="IPR050595">
    <property type="entry name" value="Bact_response_regulator"/>
</dbReference>
<dbReference type="GO" id="GO:0000160">
    <property type="term" value="P:phosphorelay signal transduction system"/>
    <property type="evidence" value="ECO:0007669"/>
    <property type="project" value="InterPro"/>
</dbReference>
<dbReference type="Pfam" id="PF00072">
    <property type="entry name" value="Response_reg"/>
    <property type="match status" value="1"/>
</dbReference>
<evidence type="ECO:0000313" key="7">
    <source>
        <dbReference type="Proteomes" id="UP000251956"/>
    </source>
</evidence>
<feature type="modified residue" description="4-aspartylphosphate" evidence="4">
    <location>
        <position position="54"/>
    </location>
</feature>
<reference evidence="6 7" key="2">
    <citation type="submission" date="2018-07" db="EMBL/GenBank/DDBJ databases">
        <title>Diversity of Mesorhizobium strains in Brazil.</title>
        <authorList>
            <person name="Helene L.C.F."/>
            <person name="Dall'Agnol R."/>
            <person name="Delamuta J.R.M."/>
            <person name="Hungria M."/>
        </authorList>
    </citation>
    <scope>NUCLEOTIDE SEQUENCE [LARGE SCALE GENOMIC DNA]</scope>
    <source>
        <strain evidence="6 7">CNPSo 3140</strain>
    </source>
</reference>
<evidence type="ECO:0000256" key="3">
    <source>
        <dbReference type="ARBA" id="ARBA00023163"/>
    </source>
</evidence>